<proteinExistence type="predicted"/>
<accession>A0A0A0EEX5</accession>
<reference evidence="3 4" key="1">
    <citation type="journal article" date="2015" name="Antonie Van Leeuwenhoek">
        <title>Pseudooceanicola atlanticus gen. nov. sp. nov., isolated from surface seawater of the Atlantic Ocean and reclassification of Oceanicola batsensis, Oceanicola marinus, Oceanicola nitratireducens, Oceanicola nanhaiensis, Oceanicola antarcticus and Oceanicola flagellatus, as Pseudooceanicola batsensis comb. nov., Pseudooceanicola marinus comb. nov., Pseudooceanicola nitratireducens comb. nov., Pseudooceanicola nanhaiensis comb. nov., Pseudooceanicola antarcticus comb. nov., and Pseudooceanicola flagellatus comb. nov.</title>
        <authorList>
            <person name="Lai Q."/>
            <person name="Li G."/>
            <person name="Liu X."/>
            <person name="Du Y."/>
            <person name="Sun F."/>
            <person name="Shao Z."/>
        </authorList>
    </citation>
    <scope>NUCLEOTIDE SEQUENCE [LARGE SCALE GENOMIC DNA]</scope>
    <source>
        <strain evidence="3 4">22II-s11g</strain>
    </source>
</reference>
<protein>
    <submittedName>
        <fullName evidence="3">Uncharacterized protein</fullName>
    </submittedName>
</protein>
<keyword evidence="2" id="KW-0732">Signal</keyword>
<feature type="chain" id="PRO_5001968912" evidence="2">
    <location>
        <begin position="22"/>
        <end position="95"/>
    </location>
</feature>
<keyword evidence="4" id="KW-1185">Reference proteome</keyword>
<evidence type="ECO:0000313" key="3">
    <source>
        <dbReference type="EMBL" id="KGM49526.1"/>
    </source>
</evidence>
<comment type="caution">
    <text evidence="3">The sequence shown here is derived from an EMBL/GenBank/DDBJ whole genome shotgun (WGS) entry which is preliminary data.</text>
</comment>
<evidence type="ECO:0000256" key="1">
    <source>
        <dbReference type="SAM" id="MobiDB-lite"/>
    </source>
</evidence>
<evidence type="ECO:0000256" key="2">
    <source>
        <dbReference type="SAM" id="SignalP"/>
    </source>
</evidence>
<dbReference type="RefSeq" id="WP_273282718.1">
    <property type="nucleotide sequence ID" value="NZ_CP051248.1"/>
</dbReference>
<feature type="region of interest" description="Disordered" evidence="1">
    <location>
        <begin position="75"/>
        <end position="95"/>
    </location>
</feature>
<dbReference type="eggNOG" id="ENOG5032FDN">
    <property type="taxonomic scope" value="Bacteria"/>
</dbReference>
<name>A0A0A0EEX5_9RHOB</name>
<dbReference type="EMBL" id="AQQX01000002">
    <property type="protein sequence ID" value="KGM49526.1"/>
    <property type="molecule type" value="Genomic_DNA"/>
</dbReference>
<evidence type="ECO:0000313" key="4">
    <source>
        <dbReference type="Proteomes" id="UP000030004"/>
    </source>
</evidence>
<dbReference type="Proteomes" id="UP000030004">
    <property type="component" value="Unassembled WGS sequence"/>
</dbReference>
<dbReference type="AlphaFoldDB" id="A0A0A0EEX5"/>
<organism evidence="3 4">
    <name type="scientific">Pseudooceanicola atlanticus</name>
    <dbReference type="NCBI Taxonomy" id="1461694"/>
    <lineage>
        <taxon>Bacteria</taxon>
        <taxon>Pseudomonadati</taxon>
        <taxon>Pseudomonadota</taxon>
        <taxon>Alphaproteobacteria</taxon>
        <taxon>Rhodobacterales</taxon>
        <taxon>Paracoccaceae</taxon>
        <taxon>Pseudooceanicola</taxon>
    </lineage>
</organism>
<feature type="signal peptide" evidence="2">
    <location>
        <begin position="1"/>
        <end position="21"/>
    </location>
</feature>
<dbReference type="STRING" id="1461694.ATO9_05745"/>
<gene>
    <name evidence="3" type="ORF">ATO9_05745</name>
</gene>
<sequence length="95" mass="10141">MKTLMLTAGLGLMALAAPAAAEPVLFTYPASANYCPSGLQPIVLNGVICCGTPNTHATYSDWNRHPVQRKKYYAPRAEYGSKSPGGYTGSKSPQY</sequence>